<dbReference type="GO" id="GO:0005524">
    <property type="term" value="F:ATP binding"/>
    <property type="evidence" value="ECO:0007669"/>
    <property type="project" value="InterPro"/>
</dbReference>
<dbReference type="SUPFAM" id="SSF53623">
    <property type="entry name" value="MurD-like peptide ligases, catalytic domain"/>
    <property type="match status" value="1"/>
</dbReference>
<dbReference type="PANTHER" id="PTHR23135">
    <property type="entry name" value="MUR LIGASE FAMILY MEMBER"/>
    <property type="match status" value="1"/>
</dbReference>
<dbReference type="Gene3D" id="3.40.1190.10">
    <property type="entry name" value="Mur-like, catalytic domain"/>
    <property type="match status" value="1"/>
</dbReference>
<evidence type="ECO:0000313" key="3">
    <source>
        <dbReference type="EMBL" id="HIU98312.1"/>
    </source>
</evidence>
<sequence length="148" mass="15407">MTLGELLAGVDVVSASAPLSTAVSTIRIHSAEVRPGDVFVCMKGVKDDGAAHIAEITVPFIAVTETPLGDDIPHVLVRDARAAYAVMSKNFFRDPAAGMRFIAVVGTNGKTSTAHYIASLLTQAGMKVGLIGTEGHYILGERVATGLT</sequence>
<accession>A0A9D1SV70</accession>
<evidence type="ECO:0000259" key="2">
    <source>
        <dbReference type="Pfam" id="PF08245"/>
    </source>
</evidence>
<dbReference type="InterPro" id="IPR013221">
    <property type="entry name" value="Mur_ligase_cen"/>
</dbReference>
<dbReference type="Proteomes" id="UP000886857">
    <property type="component" value="Unassembled WGS sequence"/>
</dbReference>
<proteinExistence type="predicted"/>
<dbReference type="InterPro" id="IPR036565">
    <property type="entry name" value="Mur-like_cat_sf"/>
</dbReference>
<dbReference type="GO" id="GO:0016881">
    <property type="term" value="F:acid-amino acid ligase activity"/>
    <property type="evidence" value="ECO:0007669"/>
    <property type="project" value="InterPro"/>
</dbReference>
<dbReference type="PANTHER" id="PTHR23135:SF4">
    <property type="entry name" value="UDP-N-ACETYLMURAMOYL-L-ALANYL-D-GLUTAMATE--2,6-DIAMINOPIMELATE LIGASE MURE HOMOLOG, CHLOROPLASTIC"/>
    <property type="match status" value="1"/>
</dbReference>
<evidence type="ECO:0000256" key="1">
    <source>
        <dbReference type="ARBA" id="ARBA00004752"/>
    </source>
</evidence>
<organism evidence="3 4">
    <name type="scientific">Candidatus Limadaptatus stercoripullorum</name>
    <dbReference type="NCBI Taxonomy" id="2840846"/>
    <lineage>
        <taxon>Bacteria</taxon>
        <taxon>Bacillati</taxon>
        <taxon>Bacillota</taxon>
        <taxon>Clostridia</taxon>
        <taxon>Eubacteriales</taxon>
        <taxon>Candidatus Limadaptatus</taxon>
    </lineage>
</organism>
<reference evidence="3" key="2">
    <citation type="journal article" date="2021" name="PeerJ">
        <title>Extensive microbial diversity within the chicken gut microbiome revealed by metagenomics and culture.</title>
        <authorList>
            <person name="Gilroy R."/>
            <person name="Ravi A."/>
            <person name="Getino M."/>
            <person name="Pursley I."/>
            <person name="Horton D.L."/>
            <person name="Alikhan N.F."/>
            <person name="Baker D."/>
            <person name="Gharbi K."/>
            <person name="Hall N."/>
            <person name="Watson M."/>
            <person name="Adriaenssens E.M."/>
            <person name="Foster-Nyarko E."/>
            <person name="Jarju S."/>
            <person name="Secka A."/>
            <person name="Antonio M."/>
            <person name="Oren A."/>
            <person name="Chaudhuri R.R."/>
            <person name="La Ragione R."/>
            <person name="Hildebrand F."/>
            <person name="Pallen M.J."/>
        </authorList>
    </citation>
    <scope>NUCLEOTIDE SEQUENCE</scope>
    <source>
        <strain evidence="3">10406</strain>
    </source>
</reference>
<evidence type="ECO:0000313" key="4">
    <source>
        <dbReference type="Proteomes" id="UP000886857"/>
    </source>
</evidence>
<dbReference type="EMBL" id="DVOE01000007">
    <property type="protein sequence ID" value="HIU98312.1"/>
    <property type="molecule type" value="Genomic_DNA"/>
</dbReference>
<dbReference type="Pfam" id="PF08245">
    <property type="entry name" value="Mur_ligase_M"/>
    <property type="match status" value="1"/>
</dbReference>
<comment type="pathway">
    <text evidence="1">Cell wall biogenesis; peptidoglycan biosynthesis.</text>
</comment>
<comment type="caution">
    <text evidence="3">The sequence shown here is derived from an EMBL/GenBank/DDBJ whole genome shotgun (WGS) entry which is preliminary data.</text>
</comment>
<dbReference type="Gene3D" id="3.40.1390.10">
    <property type="entry name" value="MurE/MurF, N-terminal domain"/>
    <property type="match status" value="1"/>
</dbReference>
<reference evidence="3" key="1">
    <citation type="submission" date="2020-10" db="EMBL/GenBank/DDBJ databases">
        <authorList>
            <person name="Gilroy R."/>
        </authorList>
    </citation>
    <scope>NUCLEOTIDE SEQUENCE</scope>
    <source>
        <strain evidence="3">10406</strain>
    </source>
</reference>
<dbReference type="AlphaFoldDB" id="A0A9D1SV70"/>
<protein>
    <submittedName>
        <fullName evidence="3">UDP-N-acetylmuramoyl-L-alanyl-D-glutamate--2, 6-diaminopimelate ligase</fullName>
    </submittedName>
</protein>
<feature type="non-terminal residue" evidence="3">
    <location>
        <position position="148"/>
    </location>
</feature>
<feature type="domain" description="Mur ligase central" evidence="2">
    <location>
        <begin position="104"/>
        <end position="139"/>
    </location>
</feature>
<keyword evidence="3" id="KW-0436">Ligase</keyword>
<gene>
    <name evidence="3" type="ORF">IAC73_00510</name>
</gene>
<name>A0A9D1SV70_9FIRM</name>
<dbReference type="InterPro" id="IPR035911">
    <property type="entry name" value="MurE/MurF_N"/>
</dbReference>
<dbReference type="SUPFAM" id="SSF63418">
    <property type="entry name" value="MurE/MurF N-terminal domain"/>
    <property type="match status" value="1"/>
</dbReference>